<protein>
    <submittedName>
        <fullName evidence="1">Uncharacterized protein</fullName>
    </submittedName>
</protein>
<comment type="caution">
    <text evidence="1">The sequence shown here is derived from an EMBL/GenBank/DDBJ whole genome shotgun (WGS) entry which is preliminary data.</text>
</comment>
<name>X0RUF4_9ZZZZ</name>
<gene>
    <name evidence="1" type="ORF">S01H1_14513</name>
</gene>
<reference evidence="1" key="1">
    <citation type="journal article" date="2014" name="Front. Microbiol.">
        <title>High frequency of phylogenetically diverse reductive dehalogenase-homologous genes in deep subseafloor sedimentary metagenomes.</title>
        <authorList>
            <person name="Kawai M."/>
            <person name="Futagami T."/>
            <person name="Toyoda A."/>
            <person name="Takaki Y."/>
            <person name="Nishi S."/>
            <person name="Hori S."/>
            <person name="Arai W."/>
            <person name="Tsubouchi T."/>
            <person name="Morono Y."/>
            <person name="Uchiyama I."/>
            <person name="Ito T."/>
            <person name="Fujiyama A."/>
            <person name="Inagaki F."/>
            <person name="Takami H."/>
        </authorList>
    </citation>
    <scope>NUCLEOTIDE SEQUENCE</scope>
    <source>
        <strain evidence="1">Expedition CK06-06</strain>
    </source>
</reference>
<sequence>MPRTFLVNAVDVALAAPVAAPDLTITVDDAAPLPPTPFYLVVDPFNDTDGREYMLCTNVAGVTLTVTRNLEGTDSDTHQTGDIVRITIAQQHIDDLWDSIEAGGLPAGGITGDSLRKLSVTDGDAGFRSNVTFAISEPASPLIGDLWMDTDDVGPPGGGYLPLGGGTMLGDIDMGLNDINNGGTLRGQNWRFTQASGAIKDNTAINRFVVTAFDTYLAGINGVRKLTVTNDLVTSTVDLDMSTTAKVINMATPVNNDDAATKAYVDGFLPLDGSQEMQASLGLGGNSLFNTNIITAQAGSDLIISAFSPNVLALSGLIQQGTVWENPAAGGIIQEWGIDGNVSPGSRIAQWRRSIDFGQLEL</sequence>
<feature type="non-terminal residue" evidence="1">
    <location>
        <position position="362"/>
    </location>
</feature>
<organism evidence="1">
    <name type="scientific">marine sediment metagenome</name>
    <dbReference type="NCBI Taxonomy" id="412755"/>
    <lineage>
        <taxon>unclassified sequences</taxon>
        <taxon>metagenomes</taxon>
        <taxon>ecological metagenomes</taxon>
    </lineage>
</organism>
<evidence type="ECO:0000313" key="1">
    <source>
        <dbReference type="EMBL" id="GAF67392.1"/>
    </source>
</evidence>
<dbReference type="AlphaFoldDB" id="X0RUF4"/>
<accession>X0RUF4</accession>
<proteinExistence type="predicted"/>
<dbReference type="EMBL" id="BARS01007553">
    <property type="protein sequence ID" value="GAF67392.1"/>
    <property type="molecule type" value="Genomic_DNA"/>
</dbReference>